<dbReference type="OrthoDB" id="370799at2"/>
<reference evidence="1 2" key="1">
    <citation type="submission" date="2016-10" db="EMBL/GenBank/DDBJ databases">
        <authorList>
            <person name="de Groot N.N."/>
        </authorList>
    </citation>
    <scope>NUCLEOTIDE SEQUENCE [LARGE SCALE GENOMIC DNA]</scope>
    <source>
        <strain evidence="1 2">DSM 19548</strain>
    </source>
</reference>
<sequence>MTHSDIREALDLLKAGAFRRGRELDAAHQICQRHEGQPLFDWLHALVHRIEGDDGNADYWYRRASRSRHPGSAEEEWQEILNVVQGT</sequence>
<keyword evidence="2" id="KW-1185">Reference proteome</keyword>
<organism evidence="1 2">
    <name type="scientific">Tropicimonas isoalkanivorans</name>
    <dbReference type="NCBI Taxonomy" id="441112"/>
    <lineage>
        <taxon>Bacteria</taxon>
        <taxon>Pseudomonadati</taxon>
        <taxon>Pseudomonadota</taxon>
        <taxon>Alphaproteobacteria</taxon>
        <taxon>Rhodobacterales</taxon>
        <taxon>Roseobacteraceae</taxon>
        <taxon>Tropicimonas</taxon>
    </lineage>
</organism>
<evidence type="ECO:0000313" key="1">
    <source>
        <dbReference type="EMBL" id="SFC50284.1"/>
    </source>
</evidence>
<dbReference type="Proteomes" id="UP000198728">
    <property type="component" value="Unassembled WGS sequence"/>
</dbReference>
<gene>
    <name evidence="1" type="ORF">SAMN04488094_105206</name>
</gene>
<evidence type="ECO:0000313" key="2">
    <source>
        <dbReference type="Proteomes" id="UP000198728"/>
    </source>
</evidence>
<proteinExistence type="predicted"/>
<dbReference type="RefSeq" id="WP_093360760.1">
    <property type="nucleotide sequence ID" value="NZ_FOLG01000005.1"/>
</dbReference>
<dbReference type="AlphaFoldDB" id="A0A1I1JP01"/>
<accession>A0A1I1JP01</accession>
<dbReference type="EMBL" id="FOLG01000005">
    <property type="protein sequence ID" value="SFC50284.1"/>
    <property type="molecule type" value="Genomic_DNA"/>
</dbReference>
<name>A0A1I1JP01_9RHOB</name>
<protein>
    <submittedName>
        <fullName evidence="1">Uncharacterized protein</fullName>
    </submittedName>
</protein>